<dbReference type="RefSeq" id="WP_183829990.1">
    <property type="nucleotide sequence ID" value="NZ_JACIGW010000013.1"/>
</dbReference>
<dbReference type="Proteomes" id="UP000576087">
    <property type="component" value="Unassembled WGS sequence"/>
</dbReference>
<organism evidence="3 6">
    <name type="scientific">Aliirhizobium cellulosilyticum</name>
    <dbReference type="NCBI Taxonomy" id="393664"/>
    <lineage>
        <taxon>Bacteria</taxon>
        <taxon>Pseudomonadati</taxon>
        <taxon>Pseudomonadota</taxon>
        <taxon>Alphaproteobacteria</taxon>
        <taxon>Hyphomicrobiales</taxon>
        <taxon>Rhizobiaceae</taxon>
        <taxon>Aliirhizobium</taxon>
    </lineage>
</organism>
<evidence type="ECO:0000313" key="2">
    <source>
        <dbReference type="EMBL" id="MBB4351550.1"/>
    </source>
</evidence>
<accession>A0A7W6TK26</accession>
<gene>
    <name evidence="3" type="ORF">GGE31_005348</name>
    <name evidence="2" type="ORF">GGE33_005332</name>
    <name evidence="4" type="ORF">GGE35_005332</name>
</gene>
<evidence type="ECO:0000313" key="4">
    <source>
        <dbReference type="EMBL" id="MBB4449476.1"/>
    </source>
</evidence>
<feature type="transmembrane region" description="Helical" evidence="1">
    <location>
        <begin position="88"/>
        <end position="106"/>
    </location>
</feature>
<comment type="caution">
    <text evidence="3">The sequence shown here is derived from an EMBL/GenBank/DDBJ whole genome shotgun (WGS) entry which is preliminary data.</text>
</comment>
<protein>
    <recommendedName>
        <fullName evidence="8">Transmembrane protein</fullName>
    </recommendedName>
</protein>
<keyword evidence="1" id="KW-1133">Transmembrane helix</keyword>
<name>A0A7W6TK26_9HYPH</name>
<reference evidence="5 6" key="1">
    <citation type="submission" date="2020-08" db="EMBL/GenBank/DDBJ databases">
        <title>Genomic Encyclopedia of Type Strains, Phase IV (KMG-V): Genome sequencing to study the core and pangenomes of soil and plant-associated prokaryotes.</title>
        <authorList>
            <person name="Whitman W."/>
        </authorList>
    </citation>
    <scope>NUCLEOTIDE SEQUENCE [LARGE SCALE GENOMIC DNA]</scope>
    <source>
        <strain evidence="3 6">SEMIA 444</strain>
        <strain evidence="2 5">SEMIA 448</strain>
        <strain evidence="4 7">SEMIA 452</strain>
    </source>
</reference>
<evidence type="ECO:0000256" key="1">
    <source>
        <dbReference type="SAM" id="Phobius"/>
    </source>
</evidence>
<dbReference type="EMBL" id="JACIHM010000016">
    <property type="protein sequence ID" value="MBB4449476.1"/>
    <property type="molecule type" value="Genomic_DNA"/>
</dbReference>
<feature type="transmembrane region" description="Helical" evidence="1">
    <location>
        <begin position="146"/>
        <end position="166"/>
    </location>
</feature>
<dbReference type="EMBL" id="JACIGW010000013">
    <property type="protein sequence ID" value="MBB4351550.1"/>
    <property type="molecule type" value="Genomic_DNA"/>
</dbReference>
<dbReference type="EMBL" id="JACIGY010000015">
    <property type="protein sequence ID" value="MBB4414802.1"/>
    <property type="molecule type" value="Genomic_DNA"/>
</dbReference>
<dbReference type="Proteomes" id="UP000520770">
    <property type="component" value="Unassembled WGS sequence"/>
</dbReference>
<evidence type="ECO:0000313" key="7">
    <source>
        <dbReference type="Proteomes" id="UP000576087"/>
    </source>
</evidence>
<evidence type="ECO:0008006" key="8">
    <source>
        <dbReference type="Google" id="ProtNLM"/>
    </source>
</evidence>
<proteinExistence type="predicted"/>
<evidence type="ECO:0000313" key="5">
    <source>
        <dbReference type="Proteomes" id="UP000520770"/>
    </source>
</evidence>
<keyword evidence="1" id="KW-0472">Membrane</keyword>
<feature type="transmembrane region" description="Helical" evidence="1">
    <location>
        <begin position="118"/>
        <end position="134"/>
    </location>
</feature>
<keyword evidence="1" id="KW-0812">Transmembrane</keyword>
<sequence>MSAQRVPLDPLTQATVTIAWVICLNKPFYPLYVWYLVGDGMAASLGSLIAAPLFLAIPFIARHSPIIARISLPLVGALDTFFETRLFGQSSGTELFFAACIMLVAVSFRAEEKWTQRSLAALVFAIFLLSRHTGGPPLHGWSDADLAIFLDLNVFAAACLMAFIAIRYAGGGDKRGPHEPDELIRK</sequence>
<evidence type="ECO:0000313" key="6">
    <source>
        <dbReference type="Proteomes" id="UP000524535"/>
    </source>
</evidence>
<dbReference type="AlphaFoldDB" id="A0A7W6TK26"/>
<keyword evidence="6" id="KW-1185">Reference proteome</keyword>
<evidence type="ECO:0000313" key="3">
    <source>
        <dbReference type="EMBL" id="MBB4414802.1"/>
    </source>
</evidence>
<dbReference type="Proteomes" id="UP000524535">
    <property type="component" value="Unassembled WGS sequence"/>
</dbReference>